<dbReference type="CDD" id="cd06222">
    <property type="entry name" value="RNase_H_like"/>
    <property type="match status" value="1"/>
</dbReference>
<accession>A0AAE0A683</accession>
<dbReference type="InterPro" id="IPR036397">
    <property type="entry name" value="RNaseH_sf"/>
</dbReference>
<evidence type="ECO:0000313" key="5">
    <source>
        <dbReference type="Proteomes" id="UP001281410"/>
    </source>
</evidence>
<dbReference type="Pfam" id="PF13966">
    <property type="entry name" value="zf-RVT"/>
    <property type="match status" value="1"/>
</dbReference>
<dbReference type="Gene3D" id="3.30.420.10">
    <property type="entry name" value="Ribonuclease H-like superfamily/Ribonuclease H"/>
    <property type="match status" value="1"/>
</dbReference>
<name>A0AAE0A683_9ROSI</name>
<feature type="domain" description="Reverse transcriptase zinc-binding" evidence="3">
    <location>
        <begin position="177"/>
        <end position="252"/>
    </location>
</feature>
<dbReference type="Pfam" id="PF13456">
    <property type="entry name" value="RVT_3"/>
    <property type="match status" value="1"/>
</dbReference>
<comment type="caution">
    <text evidence="4">The sequence shown here is derived from an EMBL/GenBank/DDBJ whole genome shotgun (WGS) entry which is preliminary data.</text>
</comment>
<evidence type="ECO:0008006" key="6">
    <source>
        <dbReference type="Google" id="ProtNLM"/>
    </source>
</evidence>
<keyword evidence="1" id="KW-0812">Transmembrane</keyword>
<gene>
    <name evidence="4" type="ORF">Dsin_018475</name>
</gene>
<proteinExistence type="predicted"/>
<organism evidence="4 5">
    <name type="scientific">Dipteronia sinensis</name>
    <dbReference type="NCBI Taxonomy" id="43782"/>
    <lineage>
        <taxon>Eukaryota</taxon>
        <taxon>Viridiplantae</taxon>
        <taxon>Streptophyta</taxon>
        <taxon>Embryophyta</taxon>
        <taxon>Tracheophyta</taxon>
        <taxon>Spermatophyta</taxon>
        <taxon>Magnoliopsida</taxon>
        <taxon>eudicotyledons</taxon>
        <taxon>Gunneridae</taxon>
        <taxon>Pentapetalae</taxon>
        <taxon>rosids</taxon>
        <taxon>malvids</taxon>
        <taxon>Sapindales</taxon>
        <taxon>Sapindaceae</taxon>
        <taxon>Hippocastanoideae</taxon>
        <taxon>Acereae</taxon>
        <taxon>Dipteronia</taxon>
    </lineage>
</organism>
<dbReference type="InterPro" id="IPR002156">
    <property type="entry name" value="RNaseH_domain"/>
</dbReference>
<dbReference type="AlphaFoldDB" id="A0AAE0A683"/>
<dbReference type="GO" id="GO:0004523">
    <property type="term" value="F:RNA-DNA hybrid ribonuclease activity"/>
    <property type="evidence" value="ECO:0007669"/>
    <property type="project" value="InterPro"/>
</dbReference>
<evidence type="ECO:0000259" key="3">
    <source>
        <dbReference type="Pfam" id="PF13966"/>
    </source>
</evidence>
<protein>
    <recommendedName>
        <fullName evidence="6">Reverse transcriptase zinc-binding domain-containing protein</fullName>
    </recommendedName>
</protein>
<keyword evidence="5" id="KW-1185">Reference proteome</keyword>
<dbReference type="GO" id="GO:0003676">
    <property type="term" value="F:nucleic acid binding"/>
    <property type="evidence" value="ECO:0007669"/>
    <property type="project" value="InterPro"/>
</dbReference>
<dbReference type="PANTHER" id="PTHR36617:SF5">
    <property type="entry name" value="OS05G0421675 PROTEIN"/>
    <property type="match status" value="1"/>
</dbReference>
<dbReference type="InterPro" id="IPR044730">
    <property type="entry name" value="RNase_H-like_dom_plant"/>
</dbReference>
<keyword evidence="1" id="KW-0472">Membrane</keyword>
<evidence type="ECO:0000313" key="4">
    <source>
        <dbReference type="EMBL" id="KAK3204429.1"/>
    </source>
</evidence>
<evidence type="ECO:0000256" key="1">
    <source>
        <dbReference type="SAM" id="Phobius"/>
    </source>
</evidence>
<dbReference type="SUPFAM" id="SSF53098">
    <property type="entry name" value="Ribonuclease H-like"/>
    <property type="match status" value="1"/>
</dbReference>
<sequence>MAARRGKFMRWTRIVYVKAREMGVWELRRVLYAKYGIPRDKLLWNWDDIRLGSSFVKAIGSLFAVGSITERVLKEGMTVLVGNGRRADFWSDPCGFDLPLKVLCPRIFAIASNKSGRVVDYGRWQDSVWKWEVQLRRPLFGWEQDQWKVFLSILECFRICHTNPDVLAWSYCLDGKFSVSSLRRCLEDANSEPCHDHSFIWKGLCPSKVEMFIWQLIKGRVLGLNSNCRFCNSEIESIDHLFLHCDWTWELWSRCMAWLGVWCCCNKSLVGWAHGWTRLCPRKKYDRAWNSLFCAITWTVWEVRNNLLFKGKQVSISLATDLVKFREAWWFKHHERGSKEPITYILLNLKECCSESKPRKSIKADIWYPSSSGAYKFNVDGSSKGNPGSAGIEGALRDLSRKIMGLFSVNVGIMDAISAEIFAIHKACFLCANTPVIRGKQISIIIDSKKVVSWIYDDGVGNLNHVNYIYDIRSFLSCFANTKVVFNPRTSNYLADNLTKKGSRMEVGASGAVLLAFADFLAIKVSSMSLAYQFVPALLVFVFGFCLVLFSSRLV</sequence>
<feature type="transmembrane region" description="Helical" evidence="1">
    <location>
        <begin position="531"/>
        <end position="550"/>
    </location>
</feature>
<keyword evidence="1" id="KW-1133">Transmembrane helix</keyword>
<dbReference type="InterPro" id="IPR012337">
    <property type="entry name" value="RNaseH-like_sf"/>
</dbReference>
<evidence type="ECO:0000259" key="2">
    <source>
        <dbReference type="Pfam" id="PF13456"/>
    </source>
</evidence>
<reference evidence="4" key="1">
    <citation type="journal article" date="2023" name="Plant J.">
        <title>Genome sequences and population genomics provide insights into the demographic history, inbreeding, and mutation load of two 'living fossil' tree species of Dipteronia.</title>
        <authorList>
            <person name="Feng Y."/>
            <person name="Comes H.P."/>
            <person name="Chen J."/>
            <person name="Zhu S."/>
            <person name="Lu R."/>
            <person name="Zhang X."/>
            <person name="Li P."/>
            <person name="Qiu J."/>
            <person name="Olsen K.M."/>
            <person name="Qiu Y."/>
        </authorList>
    </citation>
    <scope>NUCLEOTIDE SEQUENCE</scope>
    <source>
        <strain evidence="4">NBL</strain>
    </source>
</reference>
<dbReference type="Proteomes" id="UP001281410">
    <property type="component" value="Unassembled WGS sequence"/>
</dbReference>
<dbReference type="PANTHER" id="PTHR36617">
    <property type="entry name" value="PROTEIN, PUTATIVE-RELATED"/>
    <property type="match status" value="1"/>
</dbReference>
<dbReference type="EMBL" id="JANJYJ010000006">
    <property type="protein sequence ID" value="KAK3204429.1"/>
    <property type="molecule type" value="Genomic_DNA"/>
</dbReference>
<feature type="domain" description="RNase H type-1" evidence="2">
    <location>
        <begin position="378"/>
        <end position="501"/>
    </location>
</feature>
<dbReference type="InterPro" id="IPR026960">
    <property type="entry name" value="RVT-Znf"/>
</dbReference>